<dbReference type="RefSeq" id="WP_060807455.1">
    <property type="nucleotide sequence ID" value="NZ_KQ958066.1"/>
</dbReference>
<evidence type="ECO:0000259" key="3">
    <source>
        <dbReference type="PROSITE" id="PS51186"/>
    </source>
</evidence>
<feature type="domain" description="N-acetyltransferase" evidence="3">
    <location>
        <begin position="1"/>
        <end position="138"/>
    </location>
</feature>
<gene>
    <name evidence="4" type="ORF">HMPREF3233_00803</name>
</gene>
<dbReference type="EMBL" id="LRQT01000019">
    <property type="protein sequence ID" value="KXA64830.1"/>
    <property type="molecule type" value="Genomic_DNA"/>
</dbReference>
<comment type="caution">
    <text evidence="4">The sequence shown here is derived from an EMBL/GenBank/DDBJ whole genome shotgun (WGS) entry which is preliminary data.</text>
</comment>
<dbReference type="STRING" id="39777.B7L28_08305"/>
<dbReference type="PANTHER" id="PTHR43877">
    <property type="entry name" value="AMINOALKYLPHOSPHONATE N-ACETYLTRANSFERASE-RELATED-RELATED"/>
    <property type="match status" value="1"/>
</dbReference>
<protein>
    <submittedName>
        <fullName evidence="4">Acetyltransferase, GNAT family</fullName>
    </submittedName>
</protein>
<dbReference type="PANTHER" id="PTHR43877:SF2">
    <property type="entry name" value="AMINOALKYLPHOSPHONATE N-ACETYLTRANSFERASE-RELATED"/>
    <property type="match status" value="1"/>
</dbReference>
<name>A0A133S5K3_9FIRM</name>
<dbReference type="AlphaFoldDB" id="A0A133S5K3"/>
<accession>A0A133S5K3</accession>
<dbReference type="InterPro" id="IPR016181">
    <property type="entry name" value="Acyl_CoA_acyltransferase"/>
</dbReference>
<dbReference type="InterPro" id="IPR000182">
    <property type="entry name" value="GNAT_dom"/>
</dbReference>
<evidence type="ECO:0000256" key="2">
    <source>
        <dbReference type="ARBA" id="ARBA00023315"/>
    </source>
</evidence>
<keyword evidence="1 4" id="KW-0808">Transferase</keyword>
<evidence type="ECO:0000313" key="5">
    <source>
        <dbReference type="Proteomes" id="UP000070226"/>
    </source>
</evidence>
<dbReference type="CDD" id="cd04301">
    <property type="entry name" value="NAT_SF"/>
    <property type="match status" value="1"/>
</dbReference>
<dbReference type="Proteomes" id="UP000070226">
    <property type="component" value="Unassembled WGS sequence"/>
</dbReference>
<dbReference type="InterPro" id="IPR050832">
    <property type="entry name" value="Bact_Acetyltransf"/>
</dbReference>
<evidence type="ECO:0000313" key="4">
    <source>
        <dbReference type="EMBL" id="KXA64830.1"/>
    </source>
</evidence>
<evidence type="ECO:0000256" key="1">
    <source>
        <dbReference type="ARBA" id="ARBA00022679"/>
    </source>
</evidence>
<dbReference type="Pfam" id="PF13673">
    <property type="entry name" value="Acetyltransf_10"/>
    <property type="match status" value="1"/>
</dbReference>
<dbReference type="GO" id="GO:0016747">
    <property type="term" value="F:acyltransferase activity, transferring groups other than amino-acyl groups"/>
    <property type="evidence" value="ECO:0007669"/>
    <property type="project" value="InterPro"/>
</dbReference>
<keyword evidence="2" id="KW-0012">Acyltransferase</keyword>
<reference evidence="4 5" key="1">
    <citation type="submission" date="2016-01" db="EMBL/GenBank/DDBJ databases">
        <authorList>
            <person name="Oliw E.H."/>
        </authorList>
    </citation>
    <scope>NUCLEOTIDE SEQUENCE [LARGE SCALE GENOMIC DNA]</scope>
    <source>
        <strain evidence="4 5">CMW7756B</strain>
    </source>
</reference>
<dbReference type="SUPFAM" id="SSF55729">
    <property type="entry name" value="Acyl-CoA N-acyltransferases (Nat)"/>
    <property type="match status" value="1"/>
</dbReference>
<dbReference type="Gene3D" id="3.40.630.30">
    <property type="match status" value="1"/>
</dbReference>
<organism evidence="4">
    <name type="scientific">Veillonella atypica</name>
    <dbReference type="NCBI Taxonomy" id="39777"/>
    <lineage>
        <taxon>Bacteria</taxon>
        <taxon>Bacillati</taxon>
        <taxon>Bacillota</taxon>
        <taxon>Negativicutes</taxon>
        <taxon>Veillonellales</taxon>
        <taxon>Veillonellaceae</taxon>
        <taxon>Veillonella</taxon>
    </lineage>
</organism>
<dbReference type="PATRIC" id="fig|39777.7.peg.789"/>
<proteinExistence type="predicted"/>
<sequence>MIIQILNTINDDIKQIRTDVFMKEQGFENEFDEIDEIAKFVLLFIDGKAVGTCRFFPSDIEGDAHIGRMAVRKLYRGQNLGSKIMLAAENGIRRDGFKTCSLSAQVQAKPFYESLGYVAEGEEYLDEGCPHVMMRKHL</sequence>
<dbReference type="PROSITE" id="PS51186">
    <property type="entry name" value="GNAT"/>
    <property type="match status" value="1"/>
</dbReference>